<feature type="domain" description="Cas12f1-like TNB" evidence="2">
    <location>
        <begin position="3"/>
        <end position="35"/>
    </location>
</feature>
<evidence type="ECO:0000259" key="2">
    <source>
        <dbReference type="Pfam" id="PF07282"/>
    </source>
</evidence>
<sequence length="69" mass="7350">SNCSKIVSKTLAVRIHKCPKCGLIIDRDINAARNILKLALSTVGTTGINACGVEGLLSTMKQEALRLQV</sequence>
<gene>
    <name evidence="3" type="ORF">S03H2_02786</name>
</gene>
<evidence type="ECO:0000256" key="1">
    <source>
        <dbReference type="ARBA" id="ARBA00023125"/>
    </source>
</evidence>
<keyword evidence="1" id="KW-0238">DNA-binding</keyword>
<proteinExistence type="predicted"/>
<accession>X1E286</accession>
<reference evidence="3" key="1">
    <citation type="journal article" date="2014" name="Front. Microbiol.">
        <title>High frequency of phylogenetically diverse reductive dehalogenase-homologous genes in deep subseafloor sedimentary metagenomes.</title>
        <authorList>
            <person name="Kawai M."/>
            <person name="Futagami T."/>
            <person name="Toyoda A."/>
            <person name="Takaki Y."/>
            <person name="Nishi S."/>
            <person name="Hori S."/>
            <person name="Arai W."/>
            <person name="Tsubouchi T."/>
            <person name="Morono Y."/>
            <person name="Uchiyama I."/>
            <person name="Ito T."/>
            <person name="Fujiyama A."/>
            <person name="Inagaki F."/>
            <person name="Takami H."/>
        </authorList>
    </citation>
    <scope>NUCLEOTIDE SEQUENCE</scope>
    <source>
        <strain evidence="3">Expedition CK06-06</strain>
    </source>
</reference>
<dbReference type="InterPro" id="IPR010095">
    <property type="entry name" value="Cas12f1-like_TNB"/>
</dbReference>
<dbReference type="GO" id="GO:0003677">
    <property type="term" value="F:DNA binding"/>
    <property type="evidence" value="ECO:0007669"/>
    <property type="project" value="UniProtKB-KW"/>
</dbReference>
<name>X1E286_9ZZZZ</name>
<dbReference type="Pfam" id="PF07282">
    <property type="entry name" value="Cas12f1-like_TNB"/>
    <property type="match status" value="1"/>
</dbReference>
<dbReference type="AlphaFoldDB" id="X1E286"/>
<comment type="caution">
    <text evidence="3">The sequence shown here is derived from an EMBL/GenBank/DDBJ whole genome shotgun (WGS) entry which is preliminary data.</text>
</comment>
<dbReference type="EMBL" id="BARU01000971">
    <property type="protein sequence ID" value="GAH27396.1"/>
    <property type="molecule type" value="Genomic_DNA"/>
</dbReference>
<feature type="non-terminal residue" evidence="3">
    <location>
        <position position="1"/>
    </location>
</feature>
<evidence type="ECO:0000313" key="3">
    <source>
        <dbReference type="EMBL" id="GAH27396.1"/>
    </source>
</evidence>
<organism evidence="3">
    <name type="scientific">marine sediment metagenome</name>
    <dbReference type="NCBI Taxonomy" id="412755"/>
    <lineage>
        <taxon>unclassified sequences</taxon>
        <taxon>metagenomes</taxon>
        <taxon>ecological metagenomes</taxon>
    </lineage>
</organism>
<protein>
    <recommendedName>
        <fullName evidence="2">Cas12f1-like TNB domain-containing protein</fullName>
    </recommendedName>
</protein>